<sequence length="356" mass="36953">MKSKPLTPKRVGPSLAALLLGAGLLFPAPSYASASPAAFPEAAGSGMPAADAAALRVSVTDAVTRQPLDGVTLTLYWADTAGNRSAGRVPGRSVFAGPLPREGGGAGRYERTVPAEADYYVVGEKAGYLTFDSRNQNAAGAAGGVLRVGGAGADYAFAMTPAAHKYPAYMSGYTDGLFRPEQNVTRVELAAILQRSMGQEYAAADMKFRDVEPGKWSAASVAFVTANGWMQGTGADRFEPNREVSRAELARILANVFGWSAESGGSGTAYKDTDGHWASGAIAAAAAHGALSGYPDGSFRPDRAVTRAEIAALINRLIGRPADAGLPMTWSDVPPSYWAYGDVMAASIDHTPSGAR</sequence>
<dbReference type="PANTHER" id="PTHR43308:SF5">
    <property type="entry name" value="S-LAYER PROTEIN _ PEPTIDOGLYCAN ENDO-BETA-N-ACETYLGLUCOSAMINIDASE"/>
    <property type="match status" value="1"/>
</dbReference>
<accession>A0ABX0F4Z2</accession>
<reference evidence="3 4" key="1">
    <citation type="submission" date="2020-01" db="EMBL/GenBank/DDBJ databases">
        <title>Polyphasic characterisation and genomic insights into a novel alkali tolerant bacterium VR-M41.</title>
        <authorList>
            <person name="Vemuluri V.R."/>
        </authorList>
    </citation>
    <scope>NUCLEOTIDE SEQUENCE [LARGE SCALE GENOMIC DNA]</scope>
    <source>
        <strain evidence="3 4">VR-M41</strain>
    </source>
</reference>
<dbReference type="Pfam" id="PF00395">
    <property type="entry name" value="SLH"/>
    <property type="match status" value="3"/>
</dbReference>
<dbReference type="PROSITE" id="PS51272">
    <property type="entry name" value="SLH"/>
    <property type="match status" value="3"/>
</dbReference>
<keyword evidence="4" id="KW-1185">Reference proteome</keyword>
<feature type="domain" description="SLH" evidence="2">
    <location>
        <begin position="142"/>
        <end position="203"/>
    </location>
</feature>
<gene>
    <name evidence="3" type="ORF">GYN08_07125</name>
</gene>
<name>A0ABX0F4Z2_9BACL</name>
<dbReference type="RefSeq" id="WP_166273490.1">
    <property type="nucleotide sequence ID" value="NZ_JAAFGS010000002.1"/>
</dbReference>
<keyword evidence="1" id="KW-0732">Signal</keyword>
<evidence type="ECO:0000256" key="1">
    <source>
        <dbReference type="SAM" id="SignalP"/>
    </source>
</evidence>
<dbReference type="EMBL" id="JAAFGS010000002">
    <property type="protein sequence ID" value="NGZ75084.1"/>
    <property type="molecule type" value="Genomic_DNA"/>
</dbReference>
<evidence type="ECO:0000313" key="3">
    <source>
        <dbReference type="EMBL" id="NGZ75084.1"/>
    </source>
</evidence>
<dbReference type="InterPro" id="IPR001119">
    <property type="entry name" value="SLH_dom"/>
</dbReference>
<evidence type="ECO:0000313" key="4">
    <source>
        <dbReference type="Proteomes" id="UP000800303"/>
    </source>
</evidence>
<protein>
    <submittedName>
        <fullName evidence="3">S-layer homology domain-containing protein</fullName>
    </submittedName>
</protein>
<organism evidence="3 4">
    <name type="scientific">Saccharibacillus alkalitolerans</name>
    <dbReference type="NCBI Taxonomy" id="2705290"/>
    <lineage>
        <taxon>Bacteria</taxon>
        <taxon>Bacillati</taxon>
        <taxon>Bacillota</taxon>
        <taxon>Bacilli</taxon>
        <taxon>Bacillales</taxon>
        <taxon>Paenibacillaceae</taxon>
        <taxon>Saccharibacillus</taxon>
    </lineage>
</organism>
<dbReference type="PANTHER" id="PTHR43308">
    <property type="entry name" value="OUTER MEMBRANE PROTEIN ALPHA-RELATED"/>
    <property type="match status" value="1"/>
</dbReference>
<evidence type="ECO:0000259" key="2">
    <source>
        <dbReference type="PROSITE" id="PS51272"/>
    </source>
</evidence>
<feature type="domain" description="SLH" evidence="2">
    <location>
        <begin position="204"/>
        <end position="264"/>
    </location>
</feature>
<dbReference type="InterPro" id="IPR051465">
    <property type="entry name" value="Cell_Envelope_Struct_Comp"/>
</dbReference>
<feature type="signal peptide" evidence="1">
    <location>
        <begin position="1"/>
        <end position="32"/>
    </location>
</feature>
<feature type="chain" id="PRO_5046482053" evidence="1">
    <location>
        <begin position="33"/>
        <end position="356"/>
    </location>
</feature>
<proteinExistence type="predicted"/>
<feature type="domain" description="SLH" evidence="2">
    <location>
        <begin position="265"/>
        <end position="328"/>
    </location>
</feature>
<comment type="caution">
    <text evidence="3">The sequence shown here is derived from an EMBL/GenBank/DDBJ whole genome shotgun (WGS) entry which is preliminary data.</text>
</comment>
<dbReference type="Proteomes" id="UP000800303">
    <property type="component" value="Unassembled WGS sequence"/>
</dbReference>